<dbReference type="RefSeq" id="WP_126582739.1">
    <property type="nucleotide sequence ID" value="NZ_BIFR01000002.1"/>
</dbReference>
<evidence type="ECO:0000313" key="1">
    <source>
        <dbReference type="EMBL" id="GCE15255.1"/>
    </source>
</evidence>
<sequence>MLAYVFWHQRAMNGAREDYQEKLLAFHEILQERQSQGFIGSIVLEMAQVPWMPEGSEVYEDWYLVENSSALDPLDEAAVTGICREPHNAVARLAEYGTGGLYRLKDDAIDLTQVAKIRSATWFNKPAGVSYAHLYEQVHQHREVQEDVLWQRQMTMGPALEFCLHHTQEDLLSKQIQAVHVEVHPIFVPGR</sequence>
<evidence type="ECO:0000313" key="2">
    <source>
        <dbReference type="Proteomes" id="UP000287352"/>
    </source>
</evidence>
<name>A0A402A8C3_9CHLR</name>
<organism evidence="1 2">
    <name type="scientific">Tengunoibacter tsumagoiensis</name>
    <dbReference type="NCBI Taxonomy" id="2014871"/>
    <lineage>
        <taxon>Bacteria</taxon>
        <taxon>Bacillati</taxon>
        <taxon>Chloroflexota</taxon>
        <taxon>Ktedonobacteria</taxon>
        <taxon>Ktedonobacterales</taxon>
        <taxon>Dictyobacteraceae</taxon>
        <taxon>Tengunoibacter</taxon>
    </lineage>
</organism>
<proteinExistence type="predicted"/>
<gene>
    <name evidence="1" type="ORF">KTT_51140</name>
</gene>
<reference evidence="2" key="1">
    <citation type="submission" date="2018-12" db="EMBL/GenBank/DDBJ databases">
        <title>Tengunoibacter tsumagoiensis gen. nov., sp. nov., Dictyobacter kobayashii sp. nov., D. alpinus sp. nov., and D. joshuensis sp. nov. and description of Dictyobacteraceae fam. nov. within the order Ktedonobacterales isolated from Tengu-no-mugimeshi.</title>
        <authorList>
            <person name="Wang C.M."/>
            <person name="Zheng Y."/>
            <person name="Sakai Y."/>
            <person name="Toyoda A."/>
            <person name="Minakuchi Y."/>
            <person name="Abe K."/>
            <person name="Yokota A."/>
            <person name="Yabe S."/>
        </authorList>
    </citation>
    <scope>NUCLEOTIDE SEQUENCE [LARGE SCALE GENOMIC DNA]</scope>
    <source>
        <strain evidence="2">Uno3</strain>
    </source>
</reference>
<dbReference type="OrthoDB" id="158006at2"/>
<dbReference type="Proteomes" id="UP000287352">
    <property type="component" value="Unassembled WGS sequence"/>
</dbReference>
<keyword evidence="2" id="KW-1185">Reference proteome</keyword>
<dbReference type="AlphaFoldDB" id="A0A402A8C3"/>
<dbReference type="EMBL" id="BIFR01000002">
    <property type="protein sequence ID" value="GCE15255.1"/>
    <property type="molecule type" value="Genomic_DNA"/>
</dbReference>
<protein>
    <submittedName>
        <fullName evidence="1">Uncharacterized protein</fullName>
    </submittedName>
</protein>
<accession>A0A402A8C3</accession>
<comment type="caution">
    <text evidence="1">The sequence shown here is derived from an EMBL/GenBank/DDBJ whole genome shotgun (WGS) entry which is preliminary data.</text>
</comment>